<gene>
    <name evidence="1" type="primary">181</name>
    <name evidence="1" type="ORF">SEA_PHRAPPUCCINO_181</name>
</gene>
<protein>
    <submittedName>
        <fullName evidence="1">Uncharacterized protein</fullName>
    </submittedName>
</protein>
<dbReference type="EMBL" id="MK937592">
    <property type="protein sequence ID" value="QDH91856.1"/>
    <property type="molecule type" value="Genomic_DNA"/>
</dbReference>
<dbReference type="GeneID" id="64767102"/>
<proteinExistence type="predicted"/>
<name>A0A514DE17_9CAUD</name>
<dbReference type="Proteomes" id="UP000316777">
    <property type="component" value="Segment"/>
</dbReference>
<organism evidence="1 2">
    <name type="scientific">Mycobacterium phage Phrappuccino</name>
    <dbReference type="NCBI Taxonomy" id="2591223"/>
    <lineage>
        <taxon>Viruses</taxon>
        <taxon>Duplodnaviria</taxon>
        <taxon>Heunggongvirae</taxon>
        <taxon>Uroviricota</taxon>
        <taxon>Caudoviricetes</taxon>
        <taxon>Phrappuccinovirus</taxon>
        <taxon>Phrappuccinovirus phrappuccino</taxon>
        <taxon>Phreappuccinovirus Phrappuccino</taxon>
    </lineage>
</organism>
<evidence type="ECO:0000313" key="1">
    <source>
        <dbReference type="EMBL" id="QDH91856.1"/>
    </source>
</evidence>
<accession>A0A514DE17</accession>
<sequence length="73" mass="8271">MSNFQSRLYRTATARAIAQAGDGWDLIGKRFQRALIAEEILILVNSQDEDIPDSTVRALADDLMRTLNAEYRD</sequence>
<dbReference type="RefSeq" id="YP_010059870.1">
    <property type="nucleotide sequence ID" value="NC_054727.1"/>
</dbReference>
<keyword evidence="2" id="KW-1185">Reference proteome</keyword>
<dbReference type="KEGG" id="vg:64767102"/>
<reference evidence="1 2" key="1">
    <citation type="submission" date="2019-05" db="EMBL/GenBank/DDBJ databases">
        <authorList>
            <person name="Pope W.H."/>
            <person name="Garlena R.A."/>
            <person name="Russell D.A."/>
            <person name="Jacobs-Sera D."/>
            <person name="Hatfull G.F."/>
        </authorList>
    </citation>
    <scope>NUCLEOTIDE SEQUENCE [LARGE SCALE GENOMIC DNA]</scope>
</reference>
<evidence type="ECO:0000313" key="2">
    <source>
        <dbReference type="Proteomes" id="UP000316777"/>
    </source>
</evidence>